<evidence type="ECO:0000313" key="3">
    <source>
        <dbReference type="EMBL" id="OSS45005.1"/>
    </source>
</evidence>
<reference evidence="3 4" key="1">
    <citation type="journal article" date="2017" name="Genome Announc.">
        <title>Genome sequence of the saprophytic ascomycete Epicoccum nigrum ICMP 19927 strain isolated from New Zealand.</title>
        <authorList>
            <person name="Fokin M."/>
            <person name="Fleetwood D."/>
            <person name="Weir B.S."/>
            <person name="Villas-Boas S.G."/>
        </authorList>
    </citation>
    <scope>NUCLEOTIDE SEQUENCE [LARGE SCALE GENOMIC DNA]</scope>
    <source>
        <strain evidence="3 4">ICMP 19927</strain>
    </source>
</reference>
<keyword evidence="4" id="KW-1185">Reference proteome</keyword>
<dbReference type="SUPFAM" id="SSF53474">
    <property type="entry name" value="alpha/beta-Hydrolases"/>
    <property type="match status" value="1"/>
</dbReference>
<dbReference type="InParanoid" id="A0A1Y2LMI2"/>
<protein>
    <recommendedName>
        <fullName evidence="2">AB hydrolase-1 domain-containing protein</fullName>
    </recommendedName>
</protein>
<sequence length="345" mass="37959">MLFHLIILANLGAAIRRPNVTIENAAVRTYFYIGGSYVSDGAGGDIFHNQMTDFLNKPVGGKSWASHFLSAGHAVYIISQTSRGRSAWQPGAGADLLPTYSAETIQQRFITPSRYSLWPQAELHTQWPGTGVMLDPVFDAFYASNVQFNPNATYQQQTVQAAGAKLLEKIGEEVWVVGHSQGGLMAVLLADARANLTKGIILLEPTGPPFQETIFSNQPVRNWGLTDIPLTYPPPVKDPLSHLIRQEVPALDNTTISCIIQAEDPAPRKLVNLAPKSIITVTSEASYHALYDYCTVQYLKQAGCAKTTHLDLGKIGTHGNSHMMFMEKNSDKIWKAVHGWIEKNE</sequence>
<dbReference type="OMA" id="GNGHMVF"/>
<gene>
    <name evidence="3" type="ORF">B5807_09098</name>
</gene>
<evidence type="ECO:0000313" key="4">
    <source>
        <dbReference type="Proteomes" id="UP000193240"/>
    </source>
</evidence>
<dbReference type="EMBL" id="KZ107855">
    <property type="protein sequence ID" value="OSS45005.1"/>
    <property type="molecule type" value="Genomic_DNA"/>
</dbReference>
<dbReference type="AlphaFoldDB" id="A0A1Y2LMI2"/>
<dbReference type="Proteomes" id="UP000193240">
    <property type="component" value="Unassembled WGS sequence"/>
</dbReference>
<dbReference type="Pfam" id="PF12697">
    <property type="entry name" value="Abhydrolase_6"/>
    <property type="match status" value="1"/>
</dbReference>
<dbReference type="InterPro" id="IPR029058">
    <property type="entry name" value="AB_hydrolase_fold"/>
</dbReference>
<dbReference type="InterPro" id="IPR050228">
    <property type="entry name" value="Carboxylesterase_BioH"/>
</dbReference>
<accession>A0A1Y2LMI2</accession>
<keyword evidence="1" id="KW-0732">Signal</keyword>
<dbReference type="PANTHER" id="PTHR43194">
    <property type="entry name" value="HYDROLASE ALPHA/BETA FOLD FAMILY"/>
    <property type="match status" value="1"/>
</dbReference>
<proteinExistence type="predicted"/>
<feature type="chain" id="PRO_5012327612" description="AB hydrolase-1 domain-containing protein" evidence="1">
    <location>
        <begin position="17"/>
        <end position="345"/>
    </location>
</feature>
<feature type="domain" description="AB hydrolase-1" evidence="2">
    <location>
        <begin position="126"/>
        <end position="226"/>
    </location>
</feature>
<dbReference type="InterPro" id="IPR000073">
    <property type="entry name" value="AB_hydrolase_1"/>
</dbReference>
<evidence type="ECO:0000256" key="1">
    <source>
        <dbReference type="SAM" id="SignalP"/>
    </source>
</evidence>
<evidence type="ECO:0000259" key="2">
    <source>
        <dbReference type="Pfam" id="PF12697"/>
    </source>
</evidence>
<dbReference type="STRING" id="105696.A0A1Y2LMI2"/>
<name>A0A1Y2LMI2_EPING</name>
<organism evidence="3 4">
    <name type="scientific">Epicoccum nigrum</name>
    <name type="common">Soil fungus</name>
    <name type="synonym">Epicoccum purpurascens</name>
    <dbReference type="NCBI Taxonomy" id="105696"/>
    <lineage>
        <taxon>Eukaryota</taxon>
        <taxon>Fungi</taxon>
        <taxon>Dikarya</taxon>
        <taxon>Ascomycota</taxon>
        <taxon>Pezizomycotina</taxon>
        <taxon>Dothideomycetes</taxon>
        <taxon>Pleosporomycetidae</taxon>
        <taxon>Pleosporales</taxon>
        <taxon>Pleosporineae</taxon>
        <taxon>Didymellaceae</taxon>
        <taxon>Epicoccum</taxon>
    </lineage>
</organism>
<dbReference type="PANTHER" id="PTHR43194:SF4">
    <property type="entry name" value="AB HYDROLASE-1 DOMAIN-CONTAINING PROTEIN"/>
    <property type="match status" value="1"/>
</dbReference>
<dbReference type="Gene3D" id="3.40.50.1820">
    <property type="entry name" value="alpha/beta hydrolase"/>
    <property type="match status" value="1"/>
</dbReference>
<feature type="signal peptide" evidence="1">
    <location>
        <begin position="1"/>
        <end position="16"/>
    </location>
</feature>